<dbReference type="InterPro" id="IPR013783">
    <property type="entry name" value="Ig-like_fold"/>
</dbReference>
<evidence type="ECO:0000256" key="5">
    <source>
        <dbReference type="ARBA" id="ARBA00022764"/>
    </source>
</evidence>
<dbReference type="InterPro" id="IPR016147">
    <property type="entry name" value="Pili_assmbl_chaperone_N"/>
</dbReference>
<keyword evidence="12" id="KW-1185">Reference proteome</keyword>
<evidence type="ECO:0000313" key="12">
    <source>
        <dbReference type="Proteomes" id="UP000051757"/>
    </source>
</evidence>
<proteinExistence type="inferred from homology"/>
<dbReference type="InterPro" id="IPR018046">
    <property type="entry name" value="Pili_assmbl_chaperone_CS"/>
</dbReference>
<protein>
    <recommendedName>
        <fullName evidence="13">Molecular chaperone</fullName>
    </recommendedName>
</protein>
<evidence type="ECO:0000256" key="1">
    <source>
        <dbReference type="ARBA" id="ARBA00004418"/>
    </source>
</evidence>
<dbReference type="Pfam" id="PF02753">
    <property type="entry name" value="PapD_C"/>
    <property type="match status" value="1"/>
</dbReference>
<keyword evidence="7" id="KW-0393">Immunoglobulin domain</keyword>
<dbReference type="PRINTS" id="PR00969">
    <property type="entry name" value="CHAPERONPILI"/>
</dbReference>
<feature type="domain" description="Pili assembly chaperone N-terminal" evidence="9">
    <location>
        <begin position="23"/>
        <end position="144"/>
    </location>
</feature>
<dbReference type="PANTHER" id="PTHR30251">
    <property type="entry name" value="PILUS ASSEMBLY CHAPERONE"/>
    <property type="match status" value="1"/>
</dbReference>
<feature type="domain" description="Pili assembly chaperone C-terminal" evidence="10">
    <location>
        <begin position="173"/>
        <end position="233"/>
    </location>
</feature>
<comment type="similarity">
    <text evidence="2 8">Belongs to the periplasmic pilus chaperone family.</text>
</comment>
<dbReference type="InterPro" id="IPR036316">
    <property type="entry name" value="Pili_assmbl_chap_C_dom_sf"/>
</dbReference>
<keyword evidence="4" id="KW-0732">Signal</keyword>
<dbReference type="InterPro" id="IPR016148">
    <property type="entry name" value="Pili_assmbl_chaperone_C"/>
</dbReference>
<evidence type="ECO:0008006" key="13">
    <source>
        <dbReference type="Google" id="ProtNLM"/>
    </source>
</evidence>
<dbReference type="Pfam" id="PF00345">
    <property type="entry name" value="PapD_N"/>
    <property type="match status" value="1"/>
</dbReference>
<dbReference type="SUPFAM" id="SSF49584">
    <property type="entry name" value="Periplasmic chaperone C-domain"/>
    <property type="match status" value="1"/>
</dbReference>
<comment type="caution">
    <text evidence="11">The sequence shown here is derived from an EMBL/GenBank/DDBJ whole genome shotgun (WGS) entry which is preliminary data.</text>
</comment>
<evidence type="ECO:0000256" key="2">
    <source>
        <dbReference type="ARBA" id="ARBA00007399"/>
    </source>
</evidence>
<dbReference type="Proteomes" id="UP000051757">
    <property type="component" value="Unassembled WGS sequence"/>
</dbReference>
<evidence type="ECO:0000259" key="10">
    <source>
        <dbReference type="Pfam" id="PF02753"/>
    </source>
</evidence>
<evidence type="ECO:0000256" key="6">
    <source>
        <dbReference type="ARBA" id="ARBA00023186"/>
    </source>
</evidence>
<dbReference type="SUPFAM" id="SSF49354">
    <property type="entry name" value="PapD-like"/>
    <property type="match status" value="1"/>
</dbReference>
<reference evidence="11 12" key="1">
    <citation type="journal article" date="2016" name="Front. Microbiol.">
        <title>Genome Sequence of Type Strains of Genus Stenotrophomonas.</title>
        <authorList>
            <person name="Patil P.P."/>
            <person name="Midha S."/>
            <person name="Kumar S."/>
            <person name="Patil P.B."/>
        </authorList>
    </citation>
    <scope>NUCLEOTIDE SEQUENCE [LARGE SCALE GENOMIC DNA]</scope>
    <source>
        <strain evidence="11 12">LMG 978</strain>
    </source>
</reference>
<dbReference type="EMBL" id="LLXV01000014">
    <property type="protein sequence ID" value="KRG52538.1"/>
    <property type="molecule type" value="Genomic_DNA"/>
</dbReference>
<keyword evidence="6 8" id="KW-0143">Chaperone</keyword>
<accession>A0A0R0BEB7</accession>
<organism evidence="11 12">
    <name type="scientific">Stenotrophomonas beteli</name>
    <dbReference type="NCBI Taxonomy" id="3384461"/>
    <lineage>
        <taxon>Bacteria</taxon>
        <taxon>Pseudomonadati</taxon>
        <taxon>Pseudomonadota</taxon>
        <taxon>Gammaproteobacteria</taxon>
        <taxon>Lysobacterales</taxon>
        <taxon>Lysobacteraceae</taxon>
        <taxon>Stenotrophomonas</taxon>
        <taxon>Stenotrophomonas maltophilia group</taxon>
    </lineage>
</organism>
<dbReference type="InterPro" id="IPR008962">
    <property type="entry name" value="PapD-like_sf"/>
</dbReference>
<dbReference type="GO" id="GO:0071555">
    <property type="term" value="P:cell wall organization"/>
    <property type="evidence" value="ECO:0007669"/>
    <property type="project" value="InterPro"/>
</dbReference>
<evidence type="ECO:0000256" key="7">
    <source>
        <dbReference type="ARBA" id="ARBA00023319"/>
    </source>
</evidence>
<dbReference type="PROSITE" id="PS00635">
    <property type="entry name" value="PILI_CHAPERONE"/>
    <property type="match status" value="1"/>
</dbReference>
<gene>
    <name evidence="11" type="ORF">ARC23_05250</name>
</gene>
<sequence>MRPLNVISYVLLLLLSFPVAADLKLHGTRVVLDGAVQAGAIRISNTGDAPVLVQSWVGGGDADTKPELLRVPLTATTPMFRLNPGERRNINVRVVEPGQLPLNRESLFWLNILDVPARTSDQSRTTVEQAVHVRLKVFHRPAGLPGKPEAAVDALQWRIGRSASGAPVLRALNPCPYYVSLRTVTLNGRALPVSAIDAAIPPFGEWSRELDQEPSAYSSHPSLQLAWIDDEGLVHEWTGHAESGTRE</sequence>
<dbReference type="InterPro" id="IPR050643">
    <property type="entry name" value="Periplasmic_pilus_chap"/>
</dbReference>
<dbReference type="AlphaFoldDB" id="A0A0R0BEB7"/>
<dbReference type="GO" id="GO:0030288">
    <property type="term" value="C:outer membrane-bounded periplasmic space"/>
    <property type="evidence" value="ECO:0007669"/>
    <property type="project" value="InterPro"/>
</dbReference>
<name>A0A0R0BEB7_9GAMM</name>
<dbReference type="Gene3D" id="2.60.40.10">
    <property type="entry name" value="Immunoglobulins"/>
    <property type="match status" value="2"/>
</dbReference>
<evidence type="ECO:0000256" key="3">
    <source>
        <dbReference type="ARBA" id="ARBA00022558"/>
    </source>
</evidence>
<keyword evidence="5" id="KW-0574">Periplasm</keyword>
<evidence type="ECO:0000256" key="8">
    <source>
        <dbReference type="RuleBase" id="RU003918"/>
    </source>
</evidence>
<dbReference type="InterPro" id="IPR001829">
    <property type="entry name" value="Pili_assmbl_chaperone_bac"/>
</dbReference>
<comment type="subcellular location">
    <subcellularLocation>
        <location evidence="1 8">Periplasm</location>
    </subcellularLocation>
</comment>
<evidence type="ECO:0000259" key="9">
    <source>
        <dbReference type="Pfam" id="PF00345"/>
    </source>
</evidence>
<evidence type="ECO:0000256" key="4">
    <source>
        <dbReference type="ARBA" id="ARBA00022729"/>
    </source>
</evidence>
<evidence type="ECO:0000313" key="11">
    <source>
        <dbReference type="EMBL" id="KRG52538.1"/>
    </source>
</evidence>
<dbReference type="PANTHER" id="PTHR30251:SF2">
    <property type="entry name" value="FIMBRIAL CHAPERONE YADV-RELATED"/>
    <property type="match status" value="1"/>
</dbReference>
<keyword evidence="3" id="KW-1029">Fimbrium biogenesis</keyword>
<dbReference type="OrthoDB" id="6054404at2"/>